<feature type="repeat" description="ANK" evidence="9">
    <location>
        <begin position="2270"/>
        <end position="2302"/>
    </location>
</feature>
<dbReference type="InterPro" id="IPR002110">
    <property type="entry name" value="Ankyrin_rpt"/>
</dbReference>
<dbReference type="Gene3D" id="3.90.228.10">
    <property type="match status" value="1"/>
</dbReference>
<feature type="domain" description="PARP alpha-helical" evidence="14">
    <location>
        <begin position="2636"/>
        <end position="2767"/>
    </location>
</feature>
<keyword evidence="7 9" id="KW-0040">ANK repeat</keyword>
<dbReference type="SUPFAM" id="SSF54160">
    <property type="entry name" value="Chromo domain-like"/>
    <property type="match status" value="1"/>
</dbReference>
<dbReference type="InterPro" id="IPR023780">
    <property type="entry name" value="Chromo_domain"/>
</dbReference>
<evidence type="ECO:0000259" key="12">
    <source>
        <dbReference type="PROSITE" id="PS50013"/>
    </source>
</evidence>
<dbReference type="InterPro" id="IPR012317">
    <property type="entry name" value="Poly(ADP-ribose)pol_cat_dom"/>
</dbReference>
<evidence type="ECO:0000256" key="11">
    <source>
        <dbReference type="SAM" id="MobiDB-lite"/>
    </source>
</evidence>
<dbReference type="Proteomes" id="UP001212841">
    <property type="component" value="Unassembled WGS sequence"/>
</dbReference>
<feature type="compositionally biased region" description="Basic and acidic residues" evidence="11">
    <location>
        <begin position="294"/>
        <end position="311"/>
    </location>
</feature>
<feature type="region of interest" description="Disordered" evidence="11">
    <location>
        <begin position="1013"/>
        <end position="1073"/>
    </location>
</feature>
<dbReference type="Gene3D" id="2.40.50.40">
    <property type="match status" value="1"/>
</dbReference>
<dbReference type="InterPro" id="IPR019406">
    <property type="entry name" value="APLF_PBZ"/>
</dbReference>
<evidence type="ECO:0000256" key="9">
    <source>
        <dbReference type="PROSITE-ProRule" id="PRU00023"/>
    </source>
</evidence>
<evidence type="ECO:0000256" key="3">
    <source>
        <dbReference type="ARBA" id="ARBA00022679"/>
    </source>
</evidence>
<dbReference type="Pfam" id="PF00385">
    <property type="entry name" value="Chromo"/>
    <property type="match status" value="1"/>
</dbReference>
<feature type="region of interest" description="Disordered" evidence="11">
    <location>
        <begin position="3172"/>
        <end position="3208"/>
    </location>
</feature>
<evidence type="ECO:0000259" key="14">
    <source>
        <dbReference type="PROSITE" id="PS51060"/>
    </source>
</evidence>
<evidence type="ECO:0000256" key="4">
    <source>
        <dbReference type="ARBA" id="ARBA00022695"/>
    </source>
</evidence>
<dbReference type="GO" id="GO:0005634">
    <property type="term" value="C:nucleus"/>
    <property type="evidence" value="ECO:0007669"/>
    <property type="project" value="UniProtKB-SubCell"/>
</dbReference>
<protein>
    <recommendedName>
        <fullName evidence="10">Poly [ADP-ribose] polymerase</fullName>
        <shortName evidence="10">PARP</shortName>
        <ecNumber evidence="10">2.4.2.-</ecNumber>
    </recommendedName>
</protein>
<feature type="repeat" description="ANK" evidence="9">
    <location>
        <begin position="1832"/>
        <end position="1864"/>
    </location>
</feature>
<feature type="compositionally biased region" description="Low complexity" evidence="11">
    <location>
        <begin position="9"/>
        <end position="23"/>
    </location>
</feature>
<sequence length="3208" mass="355975">MPRTHRTVASSDASGASSSQDPPAANPFDFTASDDDAPPRTPKSKLKNTYKSPARSSLTPRTSRKAASTIEAPPVDSHSGSSDDAPLTTRANAKGKAPARNGGGKTGLRKSLTTNVGRKEAAGRNTAKPLANEDDEEDNDTQNTNDAASSSQSTTNGNTIDSGFASQEVSPRKRPNQVVEVEVIEQRLRPRKVRISDVHEEILLDQDNGNDNEEEEEDDGADDSEEDEESSDDDTMYAEKIMDERTRNGQKSYLIKWDGFSHDADEWVIAPEVDAALITVWETAKGKGKKRSTLKRDETYIDGDELAKMVGEDEDGEEVEVEGKKKRRRSSAGGEGKRKKKKKGSEDEGEGDDEGDAMDLDNGEGEGDDGEPKPKKVKSPRKRTGTTTPKAKKVAAPKKLSKKAQALHDAEQIRLARIAALESKTPPPLPALPSAETTTPDTSCCLLCSARQFSLASTSQNYTLLENCVKETKRMCSPQYGRRPDVPYDSALTEAILKNDLRAIKILKETLTHSHVDAPEQYLKKEGTGYVGGRTFGHRIKTVNESRGNREGNNAFYNYVYVDPFADYVASAVASSSSNQKSRMSPGGDNWVYRSWEYCVRNENVKKEVWEFLVLEWPGGREWVADVGVYECVASGNVELAKELVDLLERSGGFGFNHLHGESLKLKDGESFTSYRKHQILKKATGNASITPLEMACINPSTVALSELYNALTPPETTEPDAWGRLPVHFAAGAKEPTALEWLVEKGVDVRVVDGFKFLPVQVAAKYGRYQNIAILAPKMPSADYTVLKDGYTAIHFASHYGHPKTVQALLDAGANPLHPDKKQKSNALHHAARMGHLPVLETLFNHSTVPAAVDSVDKFGRTPLILAAKNGHYEVVKFLIEKGSDVGKGDSSENTAVHYACGFGWAEVVDLLVTWGGGDVNKGNFWKFSSLMVADLKGHMKIVNQLLANPEVQANFRDKDGLTLLHYCTQTTPQTKYDADRLLQKLKTLLSRGADPKVGNLEEFTPLHLLAEQTDRLASRPERKEVQGEEDDEVEEDEYGTEEERQARREEKERQREYRRRQKEEEENTLYQEDLVELRNGMAEVLIEHGASPTTPSKSGSTPLSLALTNNNHSLVTLFLTSGKIDFTTVTNELILYLGNLAIEADAHIHDVVMTSRWPQIYDGGEGGRKLNAEKRVEFKRVWGVVEGVCRDRIKVMVAHYDDDGYTPVLRIVQQAVEKQREVIDQKVADIDRNNYYYSRAPRLPEPLEVSVDPVFECLIEFLECIIKYAGVESTLDATIKVPKEVLESWEVGKDKLPEPAETGMGALHFVATKQFDTLLQFFITKGANVNIVGGKTPSTPLYAALQKPFTLTHPQPHYNIKDHVKYVGKDPERRWEDCVNGLIAAGADVDQIVGGEDSSFLKIAREDAGPEDASHDSESPASRYNRAVRRVLTLMVEKTSREGANLSFKDGVTPVMYFAKRGDVEMCQKIVQKGADLTRVAKDGKGVGHLAVRAPKNVLEIVKAVSATQVDLQDTEGDTALMVAARNGLKDVCLEILKSAQRQGRMAELVGVINKQKETVLMIAASKGEVEVVEQAAKGGADLEVRGLNGTNALLEAVKAKSLGAVKVLVEKKANVNVRDDSENWAIHYAVANDDPKVVKLLLESGAQPNVVDKYGSTPLHHAIQASKHAINTSLRFERLLINHGAPINALDHQNRSPLHITFIDVRMIPYMHIAVEEKKKHEKYQKKIDAERRAEQRTKAIVEKFKLHSGDTKAEEWLAAADVEVAKRKSEKALKEVGDIIDERSEGLEWHTGRWEDDGEIGKVKGDPIEVLSWLVELPAIQLDSKDKFGRTPLHYAARLGAFTSSSYLLERGANIEGADGDGNTPLQVALLYRHIDFAVMLANRGAEVLQEVTQPDGSKLSNFKYSLSHKFMSLAYLIMEKGQELMNAVHDALCTGKYHLAVLLISKSSREIRACHHPETQQTLLHIAADFLPSDPVAWEEYSLEIAELLAEAGLDQDVWQVDAHGRTALHYAAKYGHVALVKWLLERSRRDQYRVDEDGRSVVGYALESKVVDVIQAVLDANLDVCGDDNTRKTSVVRRAVEVGRKEILQTLLARAATPNGDVGIRVTALCLAIRKEEYELADLLIKAGANVDDGSKIKWKDEKTGTEEMIVLPALFQALGKKVKAGNATTPLIELLLAAGAKPDLVHPKTQKTPLHLAIERSDLAEVKSLVQHGADVNLIPAVTSDWPDNKRSAFQIAFFGQKSDLLKTLMKGNPNVSQRDKITGLTLLDYALSTGDLELVKRLLTLKADVNVRSLPEVEPLQRTSLMRCAVTNNPEAFTLILNHTNPADLNTTDVNGKTVVHYVVSPRDTASFENVQLLKLIVNAGADVELADGDGKKPIYYAWKQWSKKMYKALLELGAADLSEEEKADNISSDQVDRMDIDGEAPAADGEAMDVDIDINGDADKARDELLEEEAAQARREREILARSREMTVAQLDEEDKLESVPVDPLMKLGADVANVVRVVHDDGEEEVYDLLMTRTDVDKGMWGVNLQYKMQVVHNRIQDLYILWTRWGAVGEDGMFQKTPYSTKEECIQEFEKIFKSKTGNAWKERDTSFVPKPGKYIPLKLSPRKNVNIKPIDSKLLSTTPPSNLPHQVQDFMKIITDVPTINRAVNDADVGLPLGNLEPAIIKEAYEVLHEIRDKVKELEEERTKTLVPDVNALKTLKTALVDLSNRYYGLVPAKHDPRSGIQPILKVDQLNKEMIKMTELMYLDTSSTLLLAAYARRQTLNPLDYVSKAIACNLTPIPNHPTSDEFALIDEYTHTTYDAGYSYRDDYDIVSVFRAERAGEKERFSPFKQTDGRKLLWHGSRTSNFMGILRQGLRIAPIEAPVSGYMFGKGIYFADTFSKSINYSGGDGYACLLLCEVAVGKSYEREEAEYMEKAPDGFDSTKGLGQWEPSGEVVVCEDGVKVPRYPLARGRLRKDDKGKDLERGLQHNEFIVYDAARARIRYVVLVRNKRYCFLCKQTGQPSSFKTMRNHADRYGENKNEKSDDDDEKTVVGEIPTTALEGNTTEIGVAKGVLFASGRTVRDIWEEGVGKVIESKSYVKHWQPVTSLTNDSPICGSCADTILSDLLYDVVKQAKQDGVLPETLAKRPDCWWGSNCRTQKSNPQHAERYNHVCEQTKKADGEDKAADGEEADEFESLPSDYSEEDETCSNDSD</sequence>
<feature type="compositionally biased region" description="Polar residues" evidence="11">
    <location>
        <begin position="149"/>
        <end position="169"/>
    </location>
</feature>
<keyword evidence="8" id="KW-0539">Nucleus</keyword>
<dbReference type="PANTHER" id="PTHR24198:SF165">
    <property type="entry name" value="ANKYRIN REPEAT-CONTAINING PROTEIN-RELATED"/>
    <property type="match status" value="1"/>
</dbReference>
<evidence type="ECO:0000313" key="17">
    <source>
        <dbReference type="Proteomes" id="UP001212841"/>
    </source>
</evidence>
<feature type="repeat" description="ANK" evidence="9">
    <location>
        <begin position="860"/>
        <end position="892"/>
    </location>
</feature>
<dbReference type="Pfam" id="PF00644">
    <property type="entry name" value="PARP"/>
    <property type="match status" value="1"/>
</dbReference>
<evidence type="ECO:0000313" key="16">
    <source>
        <dbReference type="EMBL" id="KAJ3055438.1"/>
    </source>
</evidence>
<keyword evidence="6 10" id="KW-0520">NAD</keyword>
<dbReference type="InterPro" id="IPR004102">
    <property type="entry name" value="Poly(ADP-ribose)pol_reg_dom"/>
</dbReference>
<dbReference type="PROSITE" id="PS51977">
    <property type="entry name" value="WGR"/>
    <property type="match status" value="1"/>
</dbReference>
<evidence type="ECO:0000256" key="7">
    <source>
        <dbReference type="ARBA" id="ARBA00023043"/>
    </source>
</evidence>
<dbReference type="EMBL" id="JADGJD010000078">
    <property type="protein sequence ID" value="KAJ3055438.1"/>
    <property type="molecule type" value="Genomic_DNA"/>
</dbReference>
<gene>
    <name evidence="16" type="ORF">HK097_010471</name>
</gene>
<feature type="compositionally biased region" description="Basic residues" evidence="11">
    <location>
        <begin position="375"/>
        <end position="402"/>
    </location>
</feature>
<evidence type="ECO:0000256" key="10">
    <source>
        <dbReference type="RuleBase" id="RU362114"/>
    </source>
</evidence>
<feature type="repeat" description="ANK" evidence="9">
    <location>
        <begin position="1452"/>
        <end position="1484"/>
    </location>
</feature>
<keyword evidence="17" id="KW-1185">Reference proteome</keyword>
<evidence type="ECO:0000256" key="8">
    <source>
        <dbReference type="ARBA" id="ARBA00023242"/>
    </source>
</evidence>
<dbReference type="InterPro" id="IPR000953">
    <property type="entry name" value="Chromo/chromo_shadow_dom"/>
</dbReference>
<keyword evidence="2 10" id="KW-0328">Glycosyltransferase</keyword>
<accession>A0AAD5X8T8</accession>
<feature type="compositionally biased region" description="Basic and acidic residues" evidence="11">
    <location>
        <begin position="184"/>
        <end position="202"/>
    </location>
</feature>
<feature type="compositionally biased region" description="Basic and acidic residues" evidence="11">
    <location>
        <begin position="1014"/>
        <end position="1028"/>
    </location>
</feature>
<feature type="repeat" description="ANK" evidence="9">
    <location>
        <begin position="2009"/>
        <end position="2033"/>
    </location>
</feature>
<dbReference type="GO" id="GO:0003950">
    <property type="term" value="F:NAD+ poly-ADP-ribosyltransferase activity"/>
    <property type="evidence" value="ECO:0007669"/>
    <property type="project" value="UniProtKB-UniRule"/>
</dbReference>
<dbReference type="CDD" id="cd01437">
    <property type="entry name" value="parp_like"/>
    <property type="match status" value="1"/>
</dbReference>
<dbReference type="PROSITE" id="PS50088">
    <property type="entry name" value="ANK_REPEAT"/>
    <property type="match status" value="14"/>
</dbReference>
<dbReference type="SUPFAM" id="SSF48403">
    <property type="entry name" value="Ankyrin repeat"/>
    <property type="match status" value="6"/>
</dbReference>
<dbReference type="SUPFAM" id="SSF142921">
    <property type="entry name" value="WGR domain-like"/>
    <property type="match status" value="1"/>
</dbReference>
<feature type="repeat" description="ANK" evidence="9">
    <location>
        <begin position="2343"/>
        <end position="2381"/>
    </location>
</feature>
<dbReference type="PROSITE" id="PS50013">
    <property type="entry name" value="CHROMO_2"/>
    <property type="match status" value="1"/>
</dbReference>
<keyword evidence="3 10" id="KW-0808">Transferase</keyword>
<dbReference type="PANTHER" id="PTHR24198">
    <property type="entry name" value="ANKYRIN REPEAT AND PROTEIN KINASE DOMAIN-CONTAINING PROTEIN"/>
    <property type="match status" value="1"/>
</dbReference>
<feature type="compositionally biased region" description="Acidic residues" evidence="11">
    <location>
        <begin position="1029"/>
        <end position="1042"/>
    </location>
</feature>
<dbReference type="SUPFAM" id="SSF56399">
    <property type="entry name" value="ADP-ribosylation"/>
    <property type="match status" value="1"/>
</dbReference>
<dbReference type="CDD" id="cd00024">
    <property type="entry name" value="CD_CSD"/>
    <property type="match status" value="1"/>
</dbReference>
<dbReference type="GO" id="GO:0016779">
    <property type="term" value="F:nucleotidyltransferase activity"/>
    <property type="evidence" value="ECO:0007669"/>
    <property type="project" value="UniProtKB-KW"/>
</dbReference>
<evidence type="ECO:0000256" key="6">
    <source>
        <dbReference type="ARBA" id="ARBA00023027"/>
    </source>
</evidence>
<feature type="region of interest" description="Disordered" evidence="11">
    <location>
        <begin position="285"/>
        <end position="407"/>
    </location>
</feature>
<feature type="compositionally biased region" description="Acidic residues" evidence="11">
    <location>
        <begin position="3183"/>
        <end position="3208"/>
    </location>
</feature>
<dbReference type="InterPro" id="IPR016197">
    <property type="entry name" value="Chromo-like_dom_sf"/>
</dbReference>
<feature type="compositionally biased region" description="Basic and acidic residues" evidence="11">
    <location>
        <begin position="3172"/>
        <end position="3182"/>
    </location>
</feature>
<dbReference type="InterPro" id="IPR036930">
    <property type="entry name" value="WGR_dom_sf"/>
</dbReference>
<feature type="compositionally biased region" description="Polar residues" evidence="11">
    <location>
        <begin position="49"/>
        <end position="61"/>
    </location>
</feature>
<feature type="repeat" description="ANK" evidence="9">
    <location>
        <begin position="1624"/>
        <end position="1656"/>
    </location>
</feature>
<feature type="repeat" description="ANK" evidence="9">
    <location>
        <begin position="1558"/>
        <end position="1590"/>
    </location>
</feature>
<dbReference type="Pfam" id="PF00023">
    <property type="entry name" value="Ank"/>
    <property type="match status" value="1"/>
</dbReference>
<dbReference type="SMART" id="SM00248">
    <property type="entry name" value="ANK"/>
    <property type="match status" value="30"/>
</dbReference>
<keyword evidence="4" id="KW-0548">Nucleotidyltransferase</keyword>
<dbReference type="PRINTS" id="PR01415">
    <property type="entry name" value="ANKYRIN"/>
</dbReference>
<feature type="compositionally biased region" description="Acidic residues" evidence="11">
    <location>
        <begin position="347"/>
        <end position="369"/>
    </location>
</feature>
<evidence type="ECO:0000259" key="13">
    <source>
        <dbReference type="PROSITE" id="PS51059"/>
    </source>
</evidence>
<feature type="repeat" description="ANK" evidence="9">
    <location>
        <begin position="2196"/>
        <end position="2228"/>
    </location>
</feature>
<dbReference type="InterPro" id="IPR008893">
    <property type="entry name" value="WGR_domain"/>
</dbReference>
<evidence type="ECO:0000259" key="15">
    <source>
        <dbReference type="PROSITE" id="PS51977"/>
    </source>
</evidence>
<dbReference type="Pfam" id="PF10283">
    <property type="entry name" value="zf-CCHH"/>
    <property type="match status" value="1"/>
</dbReference>
<dbReference type="CDD" id="cd07997">
    <property type="entry name" value="WGR_PARP"/>
    <property type="match status" value="1"/>
</dbReference>
<dbReference type="Pfam" id="PF12796">
    <property type="entry name" value="Ank_2"/>
    <property type="match status" value="7"/>
</dbReference>
<feature type="domain" description="PARP catalytic" evidence="13">
    <location>
        <begin position="2777"/>
        <end position="3011"/>
    </location>
</feature>
<dbReference type="Gene3D" id="2.20.140.10">
    <property type="entry name" value="WGR domain"/>
    <property type="match status" value="1"/>
</dbReference>
<feature type="compositionally biased region" description="Basic and acidic residues" evidence="11">
    <location>
        <begin position="1043"/>
        <end position="1057"/>
    </location>
</feature>
<reference evidence="16" key="1">
    <citation type="submission" date="2020-05" db="EMBL/GenBank/DDBJ databases">
        <title>Phylogenomic resolution of chytrid fungi.</title>
        <authorList>
            <person name="Stajich J.E."/>
            <person name="Amses K."/>
            <person name="Simmons R."/>
            <person name="Seto K."/>
            <person name="Myers J."/>
            <person name="Bonds A."/>
            <person name="Quandt C.A."/>
            <person name="Barry K."/>
            <person name="Liu P."/>
            <person name="Grigoriev I."/>
            <person name="Longcore J.E."/>
            <person name="James T.Y."/>
        </authorList>
    </citation>
    <scope>NUCLEOTIDE SEQUENCE</scope>
    <source>
        <strain evidence="16">JEL0318</strain>
    </source>
</reference>
<feature type="compositionally biased region" description="Acidic residues" evidence="11">
    <location>
        <begin position="208"/>
        <end position="236"/>
    </location>
</feature>
<dbReference type="EC" id="2.4.2.-" evidence="10"/>
<feature type="repeat" description="ANK" evidence="9">
    <location>
        <begin position="723"/>
        <end position="755"/>
    </location>
</feature>
<dbReference type="PROSITE" id="PS50297">
    <property type="entry name" value="ANK_REP_REGION"/>
    <property type="match status" value="11"/>
</dbReference>
<feature type="repeat" description="ANK" evidence="9">
    <location>
        <begin position="1591"/>
        <end position="1623"/>
    </location>
</feature>
<evidence type="ECO:0000256" key="2">
    <source>
        <dbReference type="ARBA" id="ARBA00022676"/>
    </source>
</evidence>
<evidence type="ECO:0000256" key="5">
    <source>
        <dbReference type="ARBA" id="ARBA00022737"/>
    </source>
</evidence>
<name>A0AAD5X8T8_9FUNG</name>
<feature type="repeat" description="ANK" evidence="9">
    <location>
        <begin position="790"/>
        <end position="822"/>
    </location>
</feature>
<feature type="domain" description="Chromo" evidence="12">
    <location>
        <begin position="236"/>
        <end position="267"/>
    </location>
</feature>
<dbReference type="InterPro" id="IPR036616">
    <property type="entry name" value="Poly(ADP-ribose)pol_reg_dom_sf"/>
</dbReference>
<comment type="subcellular location">
    <subcellularLocation>
        <location evidence="1">Nucleus</location>
    </subcellularLocation>
</comment>
<dbReference type="PROSITE" id="PS51060">
    <property type="entry name" value="PARP_ALPHA_HD"/>
    <property type="match status" value="1"/>
</dbReference>
<feature type="domain" description="WGR" evidence="15">
    <location>
        <begin position="2508"/>
        <end position="2610"/>
    </location>
</feature>
<organism evidence="16 17">
    <name type="scientific">Rhizophlyctis rosea</name>
    <dbReference type="NCBI Taxonomy" id="64517"/>
    <lineage>
        <taxon>Eukaryota</taxon>
        <taxon>Fungi</taxon>
        <taxon>Fungi incertae sedis</taxon>
        <taxon>Chytridiomycota</taxon>
        <taxon>Chytridiomycota incertae sedis</taxon>
        <taxon>Chytridiomycetes</taxon>
        <taxon>Rhizophlyctidales</taxon>
        <taxon>Rhizophlyctidaceae</taxon>
        <taxon>Rhizophlyctis</taxon>
    </lineage>
</organism>
<dbReference type="InterPro" id="IPR036770">
    <property type="entry name" value="Ankyrin_rpt-contain_sf"/>
</dbReference>
<feature type="region of interest" description="Disordered" evidence="11">
    <location>
        <begin position="1"/>
        <end position="237"/>
    </location>
</feature>
<dbReference type="Gene3D" id="1.25.40.20">
    <property type="entry name" value="Ankyrin repeat-containing domain"/>
    <property type="match status" value="8"/>
</dbReference>
<keyword evidence="5" id="KW-0677">Repeat</keyword>
<dbReference type="SUPFAM" id="SSF47587">
    <property type="entry name" value="Domain of poly(ADP-ribose) polymerase"/>
    <property type="match status" value="1"/>
</dbReference>
<dbReference type="Pfam" id="PF05406">
    <property type="entry name" value="WGR"/>
    <property type="match status" value="1"/>
</dbReference>
<dbReference type="PROSITE" id="PS51059">
    <property type="entry name" value="PARP_CATALYTIC"/>
    <property type="match status" value="1"/>
</dbReference>
<comment type="caution">
    <text evidence="16">The sequence shown here is derived from an EMBL/GenBank/DDBJ whole genome shotgun (WGS) entry which is preliminary data.</text>
</comment>
<feature type="repeat" description="ANK" evidence="9">
    <location>
        <begin position="1865"/>
        <end position="1892"/>
    </location>
</feature>
<dbReference type="Gene3D" id="1.20.142.10">
    <property type="entry name" value="Poly(ADP-ribose) polymerase, regulatory domain"/>
    <property type="match status" value="1"/>
</dbReference>
<proteinExistence type="predicted"/>
<feature type="repeat" description="ANK" evidence="9">
    <location>
        <begin position="1657"/>
        <end position="1695"/>
    </location>
</feature>
<dbReference type="Pfam" id="PF02877">
    <property type="entry name" value="PARP_reg"/>
    <property type="match status" value="1"/>
</dbReference>
<evidence type="ECO:0000256" key="1">
    <source>
        <dbReference type="ARBA" id="ARBA00004123"/>
    </source>
</evidence>
<dbReference type="SMART" id="SM00773">
    <property type="entry name" value="WGR"/>
    <property type="match status" value="1"/>
</dbReference>